<evidence type="ECO:0000313" key="2">
    <source>
        <dbReference type="Proteomes" id="UP001066276"/>
    </source>
</evidence>
<feature type="non-terminal residue" evidence="1">
    <location>
        <position position="1"/>
    </location>
</feature>
<sequence length="110" mass="12698">LLEVTRDQQKSKVQADRNEGWAGCRTHAWSAEKVLGMEQRVDVESTMCQYFPHSQVNASEMILTGDVKGLALHRYRVLQTVSMNWGCIFVEEQSSNLFHTVRLLQQFLQK</sequence>
<reference evidence="1" key="1">
    <citation type="journal article" date="2022" name="bioRxiv">
        <title>Sequencing and chromosome-scale assembly of the giantPleurodeles waltlgenome.</title>
        <authorList>
            <person name="Brown T."/>
            <person name="Elewa A."/>
            <person name="Iarovenko S."/>
            <person name="Subramanian E."/>
            <person name="Araus A.J."/>
            <person name="Petzold A."/>
            <person name="Susuki M."/>
            <person name="Suzuki K.-i.T."/>
            <person name="Hayashi T."/>
            <person name="Toyoda A."/>
            <person name="Oliveira C."/>
            <person name="Osipova E."/>
            <person name="Leigh N.D."/>
            <person name="Simon A."/>
            <person name="Yun M.H."/>
        </authorList>
    </citation>
    <scope>NUCLEOTIDE SEQUENCE</scope>
    <source>
        <strain evidence="1">20211129_DDA</strain>
        <tissue evidence="1">Liver</tissue>
    </source>
</reference>
<accession>A0AAV7NFX9</accession>
<organism evidence="1 2">
    <name type="scientific">Pleurodeles waltl</name>
    <name type="common">Iberian ribbed newt</name>
    <dbReference type="NCBI Taxonomy" id="8319"/>
    <lineage>
        <taxon>Eukaryota</taxon>
        <taxon>Metazoa</taxon>
        <taxon>Chordata</taxon>
        <taxon>Craniata</taxon>
        <taxon>Vertebrata</taxon>
        <taxon>Euteleostomi</taxon>
        <taxon>Amphibia</taxon>
        <taxon>Batrachia</taxon>
        <taxon>Caudata</taxon>
        <taxon>Salamandroidea</taxon>
        <taxon>Salamandridae</taxon>
        <taxon>Pleurodelinae</taxon>
        <taxon>Pleurodeles</taxon>
    </lineage>
</organism>
<evidence type="ECO:0000313" key="1">
    <source>
        <dbReference type="EMBL" id="KAJ1114389.1"/>
    </source>
</evidence>
<dbReference type="EMBL" id="JANPWB010000012">
    <property type="protein sequence ID" value="KAJ1114389.1"/>
    <property type="molecule type" value="Genomic_DNA"/>
</dbReference>
<name>A0AAV7NFX9_PLEWA</name>
<feature type="non-terminal residue" evidence="1">
    <location>
        <position position="110"/>
    </location>
</feature>
<protein>
    <submittedName>
        <fullName evidence="1">Uncharacterized protein</fullName>
    </submittedName>
</protein>
<dbReference type="AlphaFoldDB" id="A0AAV7NFX9"/>
<comment type="caution">
    <text evidence="1">The sequence shown here is derived from an EMBL/GenBank/DDBJ whole genome shotgun (WGS) entry which is preliminary data.</text>
</comment>
<dbReference type="Proteomes" id="UP001066276">
    <property type="component" value="Chromosome 8"/>
</dbReference>
<keyword evidence="2" id="KW-1185">Reference proteome</keyword>
<proteinExistence type="predicted"/>
<gene>
    <name evidence="1" type="ORF">NDU88_002627</name>
</gene>